<evidence type="ECO:0000259" key="16">
    <source>
        <dbReference type="PROSITE" id="PS51329"/>
    </source>
</evidence>
<evidence type="ECO:0000256" key="12">
    <source>
        <dbReference type="PIRNR" id="PIRNR037947"/>
    </source>
</evidence>
<keyword evidence="11" id="KW-0449">Lipoprotein</keyword>
<evidence type="ECO:0000256" key="9">
    <source>
        <dbReference type="ARBA" id="ARBA00023136"/>
    </source>
</evidence>
<evidence type="ECO:0000256" key="2">
    <source>
        <dbReference type="ARBA" id="ARBA00008848"/>
    </source>
</evidence>
<dbReference type="STRING" id="7574.A0A1S3HVH2"/>
<organism evidence="17 18">
    <name type="scientific">Lingula anatina</name>
    <name type="common">Brachiopod</name>
    <name type="synonym">Lingula unguis</name>
    <dbReference type="NCBI Taxonomy" id="7574"/>
    <lineage>
        <taxon>Eukaryota</taxon>
        <taxon>Metazoa</taxon>
        <taxon>Spiralia</taxon>
        <taxon>Lophotrochozoa</taxon>
        <taxon>Brachiopoda</taxon>
        <taxon>Linguliformea</taxon>
        <taxon>Lingulata</taxon>
        <taxon>Lingulida</taxon>
        <taxon>Linguloidea</taxon>
        <taxon>Lingulidae</taxon>
        <taxon>Lingula</taxon>
    </lineage>
</organism>
<dbReference type="SMART" id="SM00673">
    <property type="entry name" value="CARP"/>
    <property type="match status" value="2"/>
</dbReference>
<dbReference type="PANTHER" id="PTHR15440:SF0">
    <property type="entry name" value="PROTEIN XRP2"/>
    <property type="match status" value="1"/>
</dbReference>
<evidence type="ECO:0000256" key="4">
    <source>
        <dbReference type="ARBA" id="ARBA00022468"/>
    </source>
</evidence>
<comment type="subcellular location">
    <subcellularLocation>
        <location evidence="1">Cell membrane</location>
        <topology evidence="1">Lipid-anchor</topology>
        <orientation evidence="1">Cytoplasmic side</orientation>
    </subcellularLocation>
</comment>
<dbReference type="FunFam" id="2.160.20.70:FF:000004">
    <property type="entry name" value="Protein XRP2"/>
    <property type="match status" value="1"/>
</dbReference>
<evidence type="ECO:0000256" key="6">
    <source>
        <dbReference type="ARBA" id="ARBA00022707"/>
    </source>
</evidence>
<dbReference type="InterPro" id="IPR039093">
    <property type="entry name" value="XRP2"/>
</dbReference>
<dbReference type="AlphaFoldDB" id="A0A1S3HVH2"/>
<dbReference type="InterPro" id="IPR036850">
    <property type="entry name" value="NDK-like_dom_sf"/>
</dbReference>
<dbReference type="GO" id="GO:1990075">
    <property type="term" value="C:periciliary membrane compartment"/>
    <property type="evidence" value="ECO:0007669"/>
    <property type="project" value="TreeGrafter"/>
</dbReference>
<evidence type="ECO:0000313" key="17">
    <source>
        <dbReference type="Proteomes" id="UP000085678"/>
    </source>
</evidence>
<feature type="binding site" evidence="13">
    <location>
        <begin position="113"/>
        <end position="116"/>
    </location>
    <ligand>
        <name>GTP</name>
        <dbReference type="ChEBI" id="CHEBI:37565"/>
    </ligand>
</feature>
<dbReference type="Proteomes" id="UP000085678">
    <property type="component" value="Unplaced"/>
</dbReference>
<dbReference type="PROSITE" id="PS51329">
    <property type="entry name" value="C_CAP_COFACTOR_C"/>
    <property type="match status" value="1"/>
</dbReference>
<dbReference type="SUPFAM" id="SSF69340">
    <property type="entry name" value="C-terminal domain of adenylylcyclase associated protein"/>
    <property type="match status" value="1"/>
</dbReference>
<evidence type="ECO:0000256" key="5">
    <source>
        <dbReference type="ARBA" id="ARBA00022475"/>
    </source>
</evidence>
<dbReference type="InterPro" id="IPR016098">
    <property type="entry name" value="CAP/MinC_C"/>
</dbReference>
<keyword evidence="5" id="KW-1003">Cell membrane</keyword>
<reference evidence="18" key="1">
    <citation type="submission" date="2025-08" db="UniProtKB">
        <authorList>
            <consortium name="RefSeq"/>
        </authorList>
    </citation>
    <scope>IDENTIFICATION</scope>
    <source>
        <tissue evidence="18">Gonads</tissue>
    </source>
</reference>
<evidence type="ECO:0000256" key="11">
    <source>
        <dbReference type="ARBA" id="ARBA00023288"/>
    </source>
</evidence>
<evidence type="ECO:0000256" key="14">
    <source>
        <dbReference type="PIRSR" id="PIRSR037947-2"/>
    </source>
</evidence>
<protein>
    <recommendedName>
        <fullName evidence="3 12">Protein XRP2</fullName>
    </recommendedName>
</protein>
<evidence type="ECO:0000256" key="8">
    <source>
        <dbReference type="ARBA" id="ARBA00023134"/>
    </source>
</evidence>
<keyword evidence="4 12" id="KW-0343">GTPase activation</keyword>
<feature type="domain" description="C-CAP/cofactor C-like" evidence="16">
    <location>
        <begin position="22"/>
        <end position="177"/>
    </location>
</feature>
<dbReference type="Pfam" id="PF07986">
    <property type="entry name" value="TBCC"/>
    <property type="match status" value="1"/>
</dbReference>
<evidence type="ECO:0000313" key="18">
    <source>
        <dbReference type="RefSeq" id="XP_013390023.1"/>
    </source>
</evidence>
<dbReference type="InterPro" id="IPR036223">
    <property type="entry name" value="CAP_C_sf"/>
</dbReference>
<dbReference type="InterPro" id="IPR012945">
    <property type="entry name" value="Tubulin-bd_cofactor_C_dom"/>
</dbReference>
<gene>
    <name evidence="18" type="primary">LOC106158533</name>
</gene>
<evidence type="ECO:0000256" key="3">
    <source>
        <dbReference type="ARBA" id="ARBA00015771"/>
    </source>
</evidence>
<evidence type="ECO:0000256" key="15">
    <source>
        <dbReference type="SAM" id="MobiDB-lite"/>
    </source>
</evidence>
<feature type="region of interest" description="Disordered" evidence="15">
    <location>
        <begin position="1"/>
        <end position="28"/>
    </location>
</feature>
<keyword evidence="6" id="KW-0519">Myristate</keyword>
<dbReference type="InterPro" id="IPR006599">
    <property type="entry name" value="CARP_motif"/>
</dbReference>
<evidence type="ECO:0000256" key="13">
    <source>
        <dbReference type="PIRSR" id="PIRSR037947-1"/>
    </source>
</evidence>
<name>A0A1S3HVH2_LINAN</name>
<dbReference type="KEGG" id="lak:106158533"/>
<dbReference type="InParanoid" id="A0A1S3HVH2"/>
<dbReference type="GO" id="GO:0005096">
    <property type="term" value="F:GTPase activator activity"/>
    <property type="evidence" value="ECO:0007669"/>
    <property type="project" value="UniProtKB-UniRule"/>
</dbReference>
<dbReference type="GO" id="GO:0005525">
    <property type="term" value="F:GTP binding"/>
    <property type="evidence" value="ECO:0007669"/>
    <property type="project" value="UniProtKB-UniRule"/>
</dbReference>
<accession>A0A1S3HVH2</accession>
<comment type="function">
    <text evidence="12">Acts as a GTPase-activating protein (GAP) for tubulin in concert with tubulin-specific chaperone C, but does not enhance tubulin heterodimerization.</text>
</comment>
<evidence type="ECO:0000256" key="10">
    <source>
        <dbReference type="ARBA" id="ARBA00023139"/>
    </source>
</evidence>
<keyword evidence="17" id="KW-1185">Reference proteome</keyword>
<sequence>MGCLFSREQRQETQTNATEEEPKKYSWDKREKLDPKDYTIEKLSGETVGRIPGTVKGQQFIIRDNENCNIYIFDHSATIQVDDCKNCKIFMGPVKTSVFVRDCENCQIAVSCQQFRTRDCRKLDVFLHCITQPIIEASTGVKMACFQYSYPELEEQLKSAGLSIYNNSWSTVHDFTPVPGENNFSLLPEDVKIEEFLPIPTTEQFSCMKIDTNPGNSVVPVTHGSRRKPATESCLAVFFNDGNSVNRVKQFISEMRTKQPGCVLIQTKEVNMQAAEAVRVFGSEAYNTVVQQGPVIGLEYNGEDCVKHCKEIVASISQGSSEMVFVTQSPELAAEQVENFYNYADMQMAV</sequence>
<keyword evidence="7 12" id="KW-0547">Nucleotide-binding</keyword>
<dbReference type="GeneID" id="106158533"/>
<dbReference type="GO" id="GO:0006892">
    <property type="term" value="P:post-Golgi vesicle-mediated transport"/>
    <property type="evidence" value="ECO:0007669"/>
    <property type="project" value="TreeGrafter"/>
</dbReference>
<dbReference type="PANTHER" id="PTHR15440">
    <property type="entry name" value="XRP2 PROTEIN"/>
    <property type="match status" value="1"/>
</dbReference>
<dbReference type="Gene3D" id="2.160.20.70">
    <property type="match status" value="1"/>
</dbReference>
<evidence type="ECO:0000256" key="1">
    <source>
        <dbReference type="ARBA" id="ARBA00004342"/>
    </source>
</evidence>
<evidence type="ECO:0000256" key="7">
    <source>
        <dbReference type="ARBA" id="ARBA00022741"/>
    </source>
</evidence>
<comment type="similarity">
    <text evidence="2 12">Belongs to the TBCC family.</text>
</comment>
<keyword evidence="10" id="KW-0564">Palmitate</keyword>
<dbReference type="OrthoDB" id="194775at2759"/>
<dbReference type="RefSeq" id="XP_013390023.1">
    <property type="nucleotide sequence ID" value="XM_013534569.2"/>
</dbReference>
<dbReference type="InterPro" id="IPR017901">
    <property type="entry name" value="C-CAP_CF_C-like"/>
</dbReference>
<dbReference type="GO" id="GO:0005929">
    <property type="term" value="C:cilium"/>
    <property type="evidence" value="ECO:0007669"/>
    <property type="project" value="TreeGrafter"/>
</dbReference>
<dbReference type="PIRSF" id="PIRSF037947">
    <property type="entry name" value="Protein_XRP2"/>
    <property type="match status" value="1"/>
</dbReference>
<keyword evidence="9" id="KW-0472">Membrane</keyword>
<dbReference type="Gene3D" id="3.30.70.141">
    <property type="entry name" value="Nucleoside diphosphate kinase-like domain"/>
    <property type="match status" value="1"/>
</dbReference>
<feature type="lipid moiety-binding region" description="N-myristoyl glycine" evidence="14">
    <location>
        <position position="2"/>
    </location>
</feature>
<keyword evidence="8 12" id="KW-0342">GTP-binding</keyword>
<feature type="lipid moiety-binding region" description="S-palmitoyl cysteine" evidence="14">
    <location>
        <position position="3"/>
    </location>
</feature>
<proteinExistence type="inferred from homology"/>